<evidence type="ECO:0000256" key="16">
    <source>
        <dbReference type="PROSITE-ProRule" id="PRU00276"/>
    </source>
</evidence>
<feature type="binding site" evidence="14 16">
    <location>
        <position position="378"/>
    </location>
    <ligand>
        <name>Zn(2+)</name>
        <dbReference type="ChEBI" id="CHEBI:29105"/>
        <note>catalytic</note>
    </ligand>
</feature>
<keyword evidence="6 17" id="KW-0732">Signal</keyword>
<comment type="cofactor">
    <cofactor evidence="14">
        <name>Zn(2+)</name>
        <dbReference type="ChEBI" id="CHEBI:29105"/>
    </cofactor>
    <text evidence="14">Binds 1 zinc ion per subunit.</text>
</comment>
<keyword evidence="11 15" id="KW-1015">Disulfide bond</keyword>
<dbReference type="GO" id="GO:0031012">
    <property type="term" value="C:extracellular matrix"/>
    <property type="evidence" value="ECO:0007669"/>
    <property type="project" value="TreeGrafter"/>
</dbReference>
<feature type="disulfide bond" evidence="15">
    <location>
        <begin position="356"/>
        <end position="437"/>
    </location>
</feature>
<sequence length="926" mass="103777">MINLLLQAIFYQCLCEPLIVSSRIHGRYTKSLSDFHLSIPHKLAADGKFSTFHLPHFHDHRIERYKERRKRSLDDPEMIHYGVDVNGHLYHLELWPNREFIHPGLVFEKRDPEANIKERIVRSLKGKKLCHYTGKVRGYPNSKAAISTCDGLAGYIVVEGNKYFIEPVDEHSPNFKGHHLHVVHNKVPKGTQPTCGTKESWDDAMKKRLRERALSGEDIFKEKRESENINRYLEMGIVCDKSFLKYHKQRDVELYVLTIMNMVADYYHDSSVGHQMDIVVVRIIYLEKEEKEIDLEINRDSGKTLKSFCDWANKINTPENTPNHFDMAMLLTRYDLCAQAEEDCDLTGLAFVGGACSKAEQCGINEDGGLVLSVIVAHEIGHLMGAEHDEQSTPCPVQDTDGSYFVMSPIVSTYTIRWSSCSRSLINTLIQNNLAQCLSDIPESTLYPFTENMPGVVYDANEQCKFMLPASLGVCSAVKEKICENLICKVNKKECIGKNDVAADGTKCAENKWCFKKKCIEMGARPEAVNGGWGDFGAWSECTRSCGGGISSSERECNNPVPSNRGRFCIGERRKLKICNPGPCPENAPTFRQQQCTEQNSKPWNEAYHSWTASFQEKEPCALYCVSEEHVLSKLEAAAKDGTPCKHGTRNMCISGVCRVVGCDNVLESESVEDRCGVCNGDGTQCKIVEETYKDVGQGYTKVVVIPAGARKIVIEENGPSGNIIAITDSSEKKFYLNGDDTEALDGECNIGTSVGIYRHVEPKKETLIINGPLKEDVVLFVDFFEQNNPGYVYKWAEQSVDSTYEPRYHWEIGEFEECSVACGGGSQSAKIDCIEEKAGKVSMNFCAGLDRPKEQAKNCNEQPCKRTWKVGPWSQCRACENKGGVRSRHVECLEDNPKKGAEGILLEDDQCEGKRASELLDGSAI</sequence>
<dbReference type="InterPro" id="IPR024079">
    <property type="entry name" value="MetalloPept_cat_dom_sf"/>
</dbReference>
<dbReference type="GO" id="GO:0046872">
    <property type="term" value="F:metal ion binding"/>
    <property type="evidence" value="ECO:0007669"/>
    <property type="project" value="UniProtKB-KW"/>
</dbReference>
<dbReference type="Gene3D" id="3.40.390.10">
    <property type="entry name" value="Collagenase (Catalytic Domain)"/>
    <property type="match status" value="1"/>
</dbReference>
<dbReference type="InterPro" id="IPR002870">
    <property type="entry name" value="Peptidase_M12B_N"/>
</dbReference>
<evidence type="ECO:0000256" key="2">
    <source>
        <dbReference type="ARBA" id="ARBA00022525"/>
    </source>
</evidence>
<feature type="binding site" evidence="14">
    <location>
        <position position="326"/>
    </location>
    <ligand>
        <name>Ca(2+)</name>
        <dbReference type="ChEBI" id="CHEBI:29108"/>
        <label>1</label>
    </ligand>
</feature>
<dbReference type="InterPro" id="IPR050439">
    <property type="entry name" value="ADAMTS_ADAMTS-like"/>
</dbReference>
<dbReference type="FunFam" id="2.20.100.10:FF:000001">
    <property type="entry name" value="semaphorin-5A isoform X1"/>
    <property type="match status" value="1"/>
</dbReference>
<feature type="disulfide bond" evidence="15">
    <location>
        <begin position="464"/>
        <end position="488"/>
    </location>
</feature>
<dbReference type="Pfam" id="PF05986">
    <property type="entry name" value="ADAMTS_spacer1"/>
    <property type="match status" value="1"/>
</dbReference>
<dbReference type="InterPro" id="IPR036383">
    <property type="entry name" value="TSP1_rpt_sf"/>
</dbReference>
<feature type="signal peptide" evidence="17">
    <location>
        <begin position="1"/>
        <end position="15"/>
    </location>
</feature>
<feature type="disulfide bond" evidence="15">
    <location>
        <begin position="395"/>
        <end position="421"/>
    </location>
</feature>
<dbReference type="InterPro" id="IPR000884">
    <property type="entry name" value="TSP1_rpt"/>
</dbReference>
<evidence type="ECO:0000256" key="13">
    <source>
        <dbReference type="PIRSR" id="PIRSR613273-1"/>
    </source>
</evidence>
<dbReference type="EnsemblMetazoa" id="XM_019912666.1">
    <property type="protein sequence ID" value="XP_019768225.1"/>
    <property type="gene ID" value="LOC109543121"/>
</dbReference>
<feature type="binding site" evidence="14">
    <location>
        <position position="234"/>
    </location>
    <ligand>
        <name>Ca(2+)</name>
        <dbReference type="ChEBI" id="CHEBI:29108"/>
        <label>2</label>
    </ligand>
</feature>
<reference evidence="20" key="1">
    <citation type="journal article" date="2013" name="Genome Biol.">
        <title>Draft genome of the mountain pine beetle, Dendroctonus ponderosae Hopkins, a major forest pest.</title>
        <authorList>
            <person name="Keeling C.I."/>
            <person name="Yuen M.M."/>
            <person name="Liao N.Y."/>
            <person name="Docking T.R."/>
            <person name="Chan S.K."/>
            <person name="Taylor G.A."/>
            <person name="Palmquist D.L."/>
            <person name="Jackman S.D."/>
            <person name="Nguyen A."/>
            <person name="Li M."/>
            <person name="Henderson H."/>
            <person name="Janes J.K."/>
            <person name="Zhao Y."/>
            <person name="Pandoh P."/>
            <person name="Moore R."/>
            <person name="Sperling F.A."/>
            <person name="Huber D.P."/>
            <person name="Birol I."/>
            <person name="Jones S.J."/>
            <person name="Bohlmann J."/>
        </authorList>
    </citation>
    <scope>NUCLEOTIDE SEQUENCE</scope>
</reference>
<dbReference type="GO" id="GO:0030198">
    <property type="term" value="P:extracellular matrix organization"/>
    <property type="evidence" value="ECO:0007669"/>
    <property type="project" value="InterPro"/>
</dbReference>
<dbReference type="InterPro" id="IPR041645">
    <property type="entry name" value="ADAMTS_CR_2"/>
</dbReference>
<evidence type="ECO:0000256" key="7">
    <source>
        <dbReference type="ARBA" id="ARBA00022737"/>
    </source>
</evidence>
<keyword evidence="3" id="KW-0272">Extracellular matrix</keyword>
<feature type="binding site" evidence="14 16">
    <location>
        <position position="388"/>
    </location>
    <ligand>
        <name>Zn(2+)</name>
        <dbReference type="ChEBI" id="CHEBI:29105"/>
        <note>catalytic</note>
    </ligand>
</feature>
<feature type="disulfide bond" evidence="15">
    <location>
        <begin position="542"/>
        <end position="579"/>
    </location>
</feature>
<feature type="binding site" evidence="14">
    <location>
        <position position="440"/>
    </location>
    <ligand>
        <name>Ca(2+)</name>
        <dbReference type="ChEBI" id="CHEBI:29108"/>
        <label>1</label>
    </ligand>
</feature>
<dbReference type="CDD" id="cd04273">
    <property type="entry name" value="ZnMc_ADAMTS_like"/>
    <property type="match status" value="1"/>
</dbReference>
<dbReference type="InterPro" id="IPR001590">
    <property type="entry name" value="Peptidase_M12B"/>
</dbReference>
<dbReference type="PROSITE" id="PS50215">
    <property type="entry name" value="ADAM_MEPRO"/>
    <property type="match status" value="1"/>
</dbReference>
<evidence type="ECO:0000256" key="14">
    <source>
        <dbReference type="PIRSR" id="PIRSR613273-2"/>
    </source>
</evidence>
<dbReference type="Gene3D" id="2.60.120.830">
    <property type="match status" value="1"/>
</dbReference>
<feature type="domain" description="Peptidase M12B" evidence="18">
    <location>
        <begin position="231"/>
        <end position="442"/>
    </location>
</feature>
<accession>A0AAR5Q4W1</accession>
<feature type="active site" evidence="13 16">
    <location>
        <position position="379"/>
    </location>
</feature>
<evidence type="ECO:0000256" key="8">
    <source>
        <dbReference type="ARBA" id="ARBA00022801"/>
    </source>
</evidence>
<feature type="disulfide bond" evidence="15">
    <location>
        <begin position="557"/>
        <end position="569"/>
    </location>
</feature>
<keyword evidence="8" id="KW-0378">Hydrolase</keyword>
<feature type="binding site" evidence="14">
    <location>
        <position position="234"/>
    </location>
    <ligand>
        <name>Ca(2+)</name>
        <dbReference type="ChEBI" id="CHEBI:29108"/>
        <label>1</label>
    </ligand>
</feature>
<dbReference type="InterPro" id="IPR010294">
    <property type="entry name" value="ADAMTS_spacer1"/>
</dbReference>
<keyword evidence="10" id="KW-0482">Metalloprotease</keyword>
<evidence type="ECO:0000256" key="15">
    <source>
        <dbReference type="PIRSR" id="PIRSR613273-3"/>
    </source>
</evidence>
<dbReference type="Gene3D" id="3.40.1620.60">
    <property type="match status" value="1"/>
</dbReference>
<evidence type="ECO:0000256" key="3">
    <source>
        <dbReference type="ARBA" id="ARBA00022530"/>
    </source>
</evidence>
<comment type="caution">
    <text evidence="16">Lacks conserved residue(s) required for the propagation of feature annotation.</text>
</comment>
<keyword evidence="4" id="KW-0645">Protease</keyword>
<evidence type="ECO:0000256" key="12">
    <source>
        <dbReference type="ARBA" id="ARBA00023180"/>
    </source>
</evidence>
<feature type="binding site" description="in inhibited form" evidence="14">
    <location>
        <position position="195"/>
    </location>
    <ligand>
        <name>Zn(2+)</name>
        <dbReference type="ChEBI" id="CHEBI:29105"/>
        <note>catalytic</note>
    </ligand>
</feature>
<dbReference type="FunFam" id="2.20.100.10:FF:000005">
    <property type="entry name" value="ADAM metallopeptidase with thrombospondin type 1 motif 9"/>
    <property type="match status" value="1"/>
</dbReference>
<dbReference type="Pfam" id="PF01421">
    <property type="entry name" value="Reprolysin"/>
    <property type="match status" value="1"/>
</dbReference>
<dbReference type="Pfam" id="PF01562">
    <property type="entry name" value="Pep_M12B_propep"/>
    <property type="match status" value="1"/>
</dbReference>
<feature type="chain" id="PRO_5043770306" description="Peptidase M12B domain-containing protein" evidence="17">
    <location>
        <begin position="16"/>
        <end position="926"/>
    </location>
</feature>
<keyword evidence="9 14" id="KW-0862">Zinc</keyword>
<evidence type="ECO:0000256" key="9">
    <source>
        <dbReference type="ARBA" id="ARBA00022833"/>
    </source>
</evidence>
<evidence type="ECO:0000256" key="4">
    <source>
        <dbReference type="ARBA" id="ARBA00022670"/>
    </source>
</evidence>
<feature type="binding site" evidence="14 16">
    <location>
        <position position="382"/>
    </location>
    <ligand>
        <name>Zn(2+)</name>
        <dbReference type="ChEBI" id="CHEBI:29105"/>
        <note>catalytic</note>
    </ligand>
</feature>
<dbReference type="SUPFAM" id="SSF55486">
    <property type="entry name" value="Metalloproteases ('zincins'), catalytic domain"/>
    <property type="match status" value="1"/>
</dbReference>
<dbReference type="Pfam" id="PF19030">
    <property type="entry name" value="TSP1_ADAMTS"/>
    <property type="match status" value="1"/>
</dbReference>
<organism evidence="19 20">
    <name type="scientific">Dendroctonus ponderosae</name>
    <name type="common">Mountain pine beetle</name>
    <dbReference type="NCBI Taxonomy" id="77166"/>
    <lineage>
        <taxon>Eukaryota</taxon>
        <taxon>Metazoa</taxon>
        <taxon>Ecdysozoa</taxon>
        <taxon>Arthropoda</taxon>
        <taxon>Hexapoda</taxon>
        <taxon>Insecta</taxon>
        <taxon>Pterygota</taxon>
        <taxon>Neoptera</taxon>
        <taxon>Endopterygota</taxon>
        <taxon>Coleoptera</taxon>
        <taxon>Polyphaga</taxon>
        <taxon>Cucujiformia</taxon>
        <taxon>Curculionidae</taxon>
        <taxon>Scolytinae</taxon>
        <taxon>Dendroctonus</taxon>
    </lineage>
</organism>
<dbReference type="Gene3D" id="2.20.100.10">
    <property type="entry name" value="Thrombospondin type-1 (TSP1) repeat"/>
    <property type="match status" value="2"/>
</dbReference>
<proteinExistence type="predicted"/>
<keyword evidence="7" id="KW-0677">Repeat</keyword>
<dbReference type="InterPro" id="IPR045371">
    <property type="entry name" value="ADAMTS_CR_3"/>
</dbReference>
<feature type="disulfide bond" evidence="15">
    <location>
        <begin position="475"/>
        <end position="495"/>
    </location>
</feature>
<dbReference type="PRINTS" id="PR01857">
    <property type="entry name" value="ADAMTSFAMILY"/>
</dbReference>
<evidence type="ECO:0000256" key="1">
    <source>
        <dbReference type="ARBA" id="ARBA00004498"/>
    </source>
</evidence>
<dbReference type="SMART" id="SM00209">
    <property type="entry name" value="TSP1"/>
    <property type="match status" value="3"/>
</dbReference>
<evidence type="ECO:0000256" key="6">
    <source>
        <dbReference type="ARBA" id="ARBA00022729"/>
    </source>
</evidence>
<evidence type="ECO:0000256" key="17">
    <source>
        <dbReference type="SAM" id="SignalP"/>
    </source>
</evidence>
<feature type="disulfide bond" evidence="15">
    <location>
        <begin position="483"/>
        <end position="514"/>
    </location>
</feature>
<feature type="binding site" evidence="14">
    <location>
        <position position="440"/>
    </location>
    <ligand>
        <name>Ca(2+)</name>
        <dbReference type="ChEBI" id="CHEBI:29108"/>
        <label>2</label>
    </ligand>
</feature>
<feature type="disulfide bond" evidence="15">
    <location>
        <begin position="309"/>
        <end position="362"/>
    </location>
</feature>
<feature type="disulfide bond" evidence="15">
    <location>
        <begin position="508"/>
        <end position="519"/>
    </location>
</feature>
<evidence type="ECO:0000259" key="18">
    <source>
        <dbReference type="PROSITE" id="PS50215"/>
    </source>
</evidence>
<keyword evidence="5 14" id="KW-0479">Metal-binding</keyword>
<evidence type="ECO:0000313" key="19">
    <source>
        <dbReference type="EnsemblMetazoa" id="XP_019768225.1"/>
    </source>
</evidence>
<keyword evidence="12" id="KW-0325">Glycoprotein</keyword>
<evidence type="ECO:0000313" key="20">
    <source>
        <dbReference type="Proteomes" id="UP000019118"/>
    </source>
</evidence>
<dbReference type="AlphaFoldDB" id="A0AAR5Q4W1"/>
<protein>
    <recommendedName>
        <fullName evidence="18">Peptidase M12B domain-containing protein</fullName>
    </recommendedName>
</protein>
<feature type="disulfide bond" evidence="15">
    <location>
        <begin position="546"/>
        <end position="584"/>
    </location>
</feature>
<dbReference type="GO" id="GO:0006508">
    <property type="term" value="P:proteolysis"/>
    <property type="evidence" value="ECO:0007669"/>
    <property type="project" value="UniProtKB-KW"/>
</dbReference>
<comment type="subcellular location">
    <subcellularLocation>
        <location evidence="1">Secreted</location>
        <location evidence="1">Extracellular space</location>
        <location evidence="1">Extracellular matrix</location>
    </subcellularLocation>
</comment>
<feature type="disulfide bond" evidence="15">
    <location>
        <begin position="337"/>
        <end position="344"/>
    </location>
</feature>
<feature type="binding site" evidence="14">
    <location>
        <position position="437"/>
    </location>
    <ligand>
        <name>Ca(2+)</name>
        <dbReference type="ChEBI" id="CHEBI:29108"/>
        <label>1</label>
    </ligand>
</feature>
<evidence type="ECO:0000256" key="5">
    <source>
        <dbReference type="ARBA" id="ARBA00022723"/>
    </source>
</evidence>
<reference evidence="19" key="2">
    <citation type="submission" date="2024-08" db="UniProtKB">
        <authorList>
            <consortium name="EnsemblMetazoa"/>
        </authorList>
    </citation>
    <scope>IDENTIFICATION</scope>
</reference>
<keyword evidence="20" id="KW-1185">Reference proteome</keyword>
<dbReference type="GO" id="GO:0004222">
    <property type="term" value="F:metalloendopeptidase activity"/>
    <property type="evidence" value="ECO:0007669"/>
    <property type="project" value="InterPro"/>
</dbReference>
<dbReference type="SUPFAM" id="SSF82895">
    <property type="entry name" value="TSP-1 type 1 repeat"/>
    <property type="match status" value="2"/>
</dbReference>
<dbReference type="Pfam" id="PF19236">
    <property type="entry name" value="ADAMTS_CR_3"/>
    <property type="match status" value="1"/>
</dbReference>
<keyword evidence="14" id="KW-0106">Calcium</keyword>
<dbReference type="PANTHER" id="PTHR13723">
    <property type="entry name" value="ADAMTS A DISINTEGRIN AND METALLOPROTEASE WITH THROMBOSPONDIN MOTIFS PROTEASE"/>
    <property type="match status" value="1"/>
</dbReference>
<keyword evidence="2" id="KW-0964">Secreted</keyword>
<name>A0AAR5Q4W1_DENPD</name>
<evidence type="ECO:0000256" key="10">
    <source>
        <dbReference type="ARBA" id="ARBA00023049"/>
    </source>
</evidence>
<dbReference type="Pfam" id="PF17771">
    <property type="entry name" value="ADAMTS_CR_2"/>
    <property type="match status" value="1"/>
</dbReference>
<dbReference type="Proteomes" id="UP000019118">
    <property type="component" value="Unassembled WGS sequence"/>
</dbReference>
<dbReference type="PROSITE" id="PS50092">
    <property type="entry name" value="TSP1"/>
    <property type="match status" value="2"/>
</dbReference>
<dbReference type="Pfam" id="PF00090">
    <property type="entry name" value="TSP_1"/>
    <property type="match status" value="1"/>
</dbReference>
<dbReference type="PANTHER" id="PTHR13723:SF200">
    <property type="entry name" value="ADAM METALLOPEPTIDASE WITH THROMBOSPONDIN TYPE 1 MOTIF B, ISOFORM B"/>
    <property type="match status" value="1"/>
</dbReference>
<dbReference type="InterPro" id="IPR013273">
    <property type="entry name" value="ADAMTS/ADAMTS-like"/>
</dbReference>
<evidence type="ECO:0000256" key="11">
    <source>
        <dbReference type="ARBA" id="ARBA00023157"/>
    </source>
</evidence>